<dbReference type="Proteomes" id="UP001225356">
    <property type="component" value="Unassembled WGS sequence"/>
</dbReference>
<protein>
    <submittedName>
        <fullName evidence="2">CubicO group peptidase (Beta-lactamase class C family)</fullName>
    </submittedName>
</protein>
<evidence type="ECO:0000313" key="2">
    <source>
        <dbReference type="EMBL" id="MDP9845497.1"/>
    </source>
</evidence>
<keyword evidence="3" id="KW-1185">Reference proteome</keyword>
<dbReference type="RefSeq" id="WP_307561183.1">
    <property type="nucleotide sequence ID" value="NZ_JAUSQU010000001.1"/>
</dbReference>
<dbReference type="EMBL" id="JAUSQU010000001">
    <property type="protein sequence ID" value="MDP9845497.1"/>
    <property type="molecule type" value="Genomic_DNA"/>
</dbReference>
<sequence>MSVSGLSTVRLARMREVLTGHVERGDLPGLVTLVARRGEVHVEAIGSTETGGGGPMRRDSIFRIASVTKQITAAAAMILIEECRLRLDDPVDELLPELADRKVLRRPDGPLDDTVPAHRPITPRDLLTFRMGIGAVMAQPGEYPIQRAMDDAGLAPGPQAAPIEPDEWMKRLGDLPLVHQPGEKWMYHTGSDVLGVLMARATGRPLEELLKERLFEPLGMKDTGFHVPADKLDRLTASYRPDPGTGALVLDDDPRRSRWGRPPAFPSAGGGLVSTADDLLAFCTMMLNKGRYGGQRILSRPSVELMTTDQLTEGQKAENAVFFGGGSGWGLGVNVITRRNDLPAVPGRFGWNGGTGTSVYTDPAEELIGILLTQRHMTSPMPPAVIRDFWTCAYQAIDD</sequence>
<dbReference type="PANTHER" id="PTHR43283:SF3">
    <property type="entry name" value="BETA-LACTAMASE FAMILY PROTEIN (AFU_ORTHOLOGUE AFUA_5G07500)"/>
    <property type="match status" value="1"/>
</dbReference>
<evidence type="ECO:0000259" key="1">
    <source>
        <dbReference type="Pfam" id="PF00144"/>
    </source>
</evidence>
<gene>
    <name evidence="2" type="ORF">J2853_004708</name>
</gene>
<evidence type="ECO:0000313" key="3">
    <source>
        <dbReference type="Proteomes" id="UP001225356"/>
    </source>
</evidence>
<name>A0ABT9QFM9_9ACTN</name>
<feature type="domain" description="Beta-lactamase-related" evidence="1">
    <location>
        <begin position="15"/>
        <end position="376"/>
    </location>
</feature>
<dbReference type="SUPFAM" id="SSF56601">
    <property type="entry name" value="beta-lactamase/transpeptidase-like"/>
    <property type="match status" value="1"/>
</dbReference>
<comment type="caution">
    <text evidence="2">The sequence shown here is derived from an EMBL/GenBank/DDBJ whole genome shotgun (WGS) entry which is preliminary data.</text>
</comment>
<accession>A0ABT9QFM9</accession>
<organism evidence="2 3">
    <name type="scientific">Streptosporangium lutulentum</name>
    <dbReference type="NCBI Taxonomy" id="1461250"/>
    <lineage>
        <taxon>Bacteria</taxon>
        <taxon>Bacillati</taxon>
        <taxon>Actinomycetota</taxon>
        <taxon>Actinomycetes</taxon>
        <taxon>Streptosporangiales</taxon>
        <taxon>Streptosporangiaceae</taxon>
        <taxon>Streptosporangium</taxon>
    </lineage>
</organism>
<dbReference type="InterPro" id="IPR050789">
    <property type="entry name" value="Diverse_Enzym_Activities"/>
</dbReference>
<dbReference type="InterPro" id="IPR012338">
    <property type="entry name" value="Beta-lactam/transpept-like"/>
</dbReference>
<dbReference type="Pfam" id="PF00144">
    <property type="entry name" value="Beta-lactamase"/>
    <property type="match status" value="1"/>
</dbReference>
<dbReference type="PANTHER" id="PTHR43283">
    <property type="entry name" value="BETA-LACTAMASE-RELATED"/>
    <property type="match status" value="1"/>
</dbReference>
<dbReference type="Gene3D" id="3.40.710.10">
    <property type="entry name" value="DD-peptidase/beta-lactamase superfamily"/>
    <property type="match status" value="1"/>
</dbReference>
<proteinExistence type="predicted"/>
<dbReference type="InterPro" id="IPR001466">
    <property type="entry name" value="Beta-lactam-related"/>
</dbReference>
<reference evidence="2 3" key="1">
    <citation type="submission" date="2023-07" db="EMBL/GenBank/DDBJ databases">
        <title>Sequencing the genomes of 1000 actinobacteria strains.</title>
        <authorList>
            <person name="Klenk H.-P."/>
        </authorList>
    </citation>
    <scope>NUCLEOTIDE SEQUENCE [LARGE SCALE GENOMIC DNA]</scope>
    <source>
        <strain evidence="2 3">DSM 46740</strain>
    </source>
</reference>